<evidence type="ECO:0000313" key="1">
    <source>
        <dbReference type="EMBL" id="UNH39944.1"/>
    </source>
</evidence>
<proteinExistence type="predicted"/>
<protein>
    <submittedName>
        <fullName evidence="1">Uncharacterized protein</fullName>
    </submittedName>
</protein>
<gene>
    <name evidence="1" type="ORF">MNY70_05740</name>
</gene>
<dbReference type="EMBL" id="CP093255">
    <property type="protein sequence ID" value="UNH39944.1"/>
    <property type="molecule type" value="Genomic_DNA"/>
</dbReference>
<accession>A0ACD3YBZ1</accession>
<reference evidence="1" key="1">
    <citation type="submission" date="2022-03" db="EMBL/GenBank/DDBJ databases">
        <title>ESBL-producing Moellerella wisconsensis and Escherichia marmotae isolated from wild game meat.</title>
        <authorList>
            <person name="Biggel M."/>
        </authorList>
    </citation>
    <scope>NUCLEOTIDE SEQUENCE</scope>
    <source>
        <strain evidence="1">W1</strain>
    </source>
</reference>
<sequence length="232" mass="26214">MESGSTEPALCKCDDGALYVIKTTASVPRKQLIHELVASSLARCIGLPIPDFAVVYISDELVEYLPPSLKGKLCAGYAFASLFIPNSTSISFNDAHKEIDLDKQKMIYLFDRVTNNSDRSLSEVDGNVNIIYNVKKQNYYLIDHNLAFDASCTPTQFAYHVYSPRHRKWSYDMVDVILIEDTIEILNEKCHEFLLTLPSEWIDELSDKDHIIQNVIGILARGKDALFRSSIT</sequence>
<organism evidence="1 2">
    <name type="scientific">Moellerella wisconsensis</name>
    <dbReference type="NCBI Taxonomy" id="158849"/>
    <lineage>
        <taxon>Bacteria</taxon>
        <taxon>Pseudomonadati</taxon>
        <taxon>Pseudomonadota</taxon>
        <taxon>Gammaproteobacteria</taxon>
        <taxon>Enterobacterales</taxon>
        <taxon>Morganellaceae</taxon>
        <taxon>Moellerella</taxon>
    </lineage>
</organism>
<keyword evidence="2" id="KW-1185">Reference proteome</keyword>
<name>A0ACD3YBZ1_9GAMM</name>
<dbReference type="Proteomes" id="UP000829420">
    <property type="component" value="Chromosome"/>
</dbReference>
<evidence type="ECO:0000313" key="2">
    <source>
        <dbReference type="Proteomes" id="UP000829420"/>
    </source>
</evidence>